<dbReference type="PANTHER" id="PTHR43095">
    <property type="entry name" value="SUGAR KINASE"/>
    <property type="match status" value="1"/>
</dbReference>
<proteinExistence type="inferred from homology"/>
<evidence type="ECO:0000256" key="3">
    <source>
        <dbReference type="ARBA" id="ARBA00022679"/>
    </source>
</evidence>
<organism evidence="8 9">
    <name type="scientific">Phycicoccus endophyticus</name>
    <dbReference type="NCBI Taxonomy" id="1690220"/>
    <lineage>
        <taxon>Bacteria</taxon>
        <taxon>Bacillati</taxon>
        <taxon>Actinomycetota</taxon>
        <taxon>Actinomycetes</taxon>
        <taxon>Micrococcales</taxon>
        <taxon>Intrasporangiaceae</taxon>
        <taxon>Phycicoccus</taxon>
    </lineage>
</organism>
<dbReference type="PANTHER" id="PTHR43095:SF5">
    <property type="entry name" value="XYLULOSE KINASE"/>
    <property type="match status" value="1"/>
</dbReference>
<dbReference type="InterPro" id="IPR000577">
    <property type="entry name" value="Carb_kinase_FGGY"/>
</dbReference>
<feature type="domain" description="Carbohydrate kinase FGGY C-terminal" evidence="7">
    <location>
        <begin position="280"/>
        <end position="463"/>
    </location>
</feature>
<reference evidence="8 9" key="1">
    <citation type="submission" date="2020-08" db="EMBL/GenBank/DDBJ databases">
        <title>Genome sequence of Phycicoccus endophyticus JCM 31784T.</title>
        <authorList>
            <person name="Hyun D.-W."/>
            <person name="Bae J.-W."/>
        </authorList>
    </citation>
    <scope>NUCLEOTIDE SEQUENCE [LARGE SCALE GENOMIC DNA]</scope>
    <source>
        <strain evidence="8 9">JCM 31784</strain>
    </source>
</reference>
<evidence type="ECO:0000313" key="9">
    <source>
        <dbReference type="Proteomes" id="UP000515976"/>
    </source>
</evidence>
<dbReference type="InterPro" id="IPR050406">
    <property type="entry name" value="FGGY_Carb_Kinase"/>
</dbReference>
<feature type="domain" description="Carbohydrate kinase FGGY N-terminal" evidence="6">
    <location>
        <begin position="65"/>
        <end position="270"/>
    </location>
</feature>
<dbReference type="InterPro" id="IPR043129">
    <property type="entry name" value="ATPase_NBD"/>
</dbReference>
<evidence type="ECO:0000256" key="5">
    <source>
        <dbReference type="SAM" id="MobiDB-lite"/>
    </source>
</evidence>
<feature type="region of interest" description="Disordered" evidence="5">
    <location>
        <begin position="9"/>
        <end position="67"/>
    </location>
</feature>
<keyword evidence="3" id="KW-0808">Transferase</keyword>
<dbReference type="KEGG" id="pei:H9L10_01020"/>
<keyword evidence="2" id="KW-0119">Carbohydrate metabolism</keyword>
<keyword evidence="2" id="KW-0859">Xylose metabolism</keyword>
<dbReference type="Pfam" id="PF02782">
    <property type="entry name" value="FGGY_C"/>
    <property type="match status" value="1"/>
</dbReference>
<dbReference type="GO" id="GO:0042732">
    <property type="term" value="P:D-xylose metabolic process"/>
    <property type="evidence" value="ECO:0007669"/>
    <property type="project" value="UniProtKB-KW"/>
</dbReference>
<protein>
    <submittedName>
        <fullName evidence="8">Carbohydrate kinase</fullName>
    </submittedName>
</protein>
<dbReference type="InterPro" id="IPR018484">
    <property type="entry name" value="FGGY_N"/>
</dbReference>
<evidence type="ECO:0000259" key="6">
    <source>
        <dbReference type="Pfam" id="PF00370"/>
    </source>
</evidence>
<evidence type="ECO:0000256" key="2">
    <source>
        <dbReference type="ARBA" id="ARBA00022629"/>
    </source>
</evidence>
<dbReference type="Proteomes" id="UP000515976">
    <property type="component" value="Chromosome"/>
</dbReference>
<keyword evidence="9" id="KW-1185">Reference proteome</keyword>
<dbReference type="PIRSF" id="PIRSF000538">
    <property type="entry name" value="GlpK"/>
    <property type="match status" value="1"/>
</dbReference>
<evidence type="ECO:0000256" key="4">
    <source>
        <dbReference type="ARBA" id="ARBA00022777"/>
    </source>
</evidence>
<dbReference type="AlphaFoldDB" id="A0A7G9R298"/>
<sequence>MAFRRLACASSPERSHHRGCRTPKAAHGPIHPLGARLLDHREQGHRCRRRRHGHRGDPPAPHDLHPAPGWYEQNPWQWWEASADALAAVAAMLSSDDEVLALALTNQRETFACLDASGAPLRPALLWLDARATDQIARLGSARVHRLTGKPPSSAPSSYKLAWLAENEPETLARARTVTDVQGFLALRLTGERRTSSASADSTGLLDIVSGAWDLGLARDVMLDPELLPELAAPGDVLGLVSRDAATRTSLPVGLPVVAGLGDGQAGMVGTGALQDGRAALNAGTSFALGIATGRYSWDPSYRTFAGPVHSSYVLESLTAAGGLSLAWFREHVARGASIDQVERAASEVPAVRHGALFLPYLTGTDSPRRDPLARGAFVGLGTEHGVGAMYRAVVEGLALEQRRGLARLEEAIGHGVEEVVMTGGLAQSPLVVQTVADALGRPVSVARERESTALGAAVVAAAGPPVGLYPNLADAVGAMTGTRSTVEPDPATRTLYDEAAAVHAELRPALAPLGAALSRLRGRGGAQEPSGVHPPVAQIP</sequence>
<accession>A0A7G9R298</accession>
<feature type="region of interest" description="Disordered" evidence="5">
    <location>
        <begin position="522"/>
        <end position="541"/>
    </location>
</feature>
<dbReference type="Gene3D" id="3.30.420.40">
    <property type="match status" value="2"/>
</dbReference>
<dbReference type="GO" id="GO:0016301">
    <property type="term" value="F:kinase activity"/>
    <property type="evidence" value="ECO:0007669"/>
    <property type="project" value="UniProtKB-KW"/>
</dbReference>
<feature type="compositionally biased region" description="Basic and acidic residues" evidence="5">
    <location>
        <begin position="55"/>
        <end position="65"/>
    </location>
</feature>
<dbReference type="SUPFAM" id="SSF53067">
    <property type="entry name" value="Actin-like ATPase domain"/>
    <property type="match status" value="2"/>
</dbReference>
<name>A0A7G9R298_9MICO</name>
<evidence type="ECO:0000256" key="1">
    <source>
        <dbReference type="ARBA" id="ARBA00009156"/>
    </source>
</evidence>
<gene>
    <name evidence="8" type="ORF">H9L10_01020</name>
</gene>
<evidence type="ECO:0000313" key="8">
    <source>
        <dbReference type="EMBL" id="QNN49723.1"/>
    </source>
</evidence>
<comment type="similarity">
    <text evidence="1">Belongs to the FGGY kinase family.</text>
</comment>
<dbReference type="InterPro" id="IPR018485">
    <property type="entry name" value="FGGY_C"/>
</dbReference>
<dbReference type="Pfam" id="PF00370">
    <property type="entry name" value="FGGY_N"/>
    <property type="match status" value="1"/>
</dbReference>
<dbReference type="EMBL" id="CP060712">
    <property type="protein sequence ID" value="QNN49723.1"/>
    <property type="molecule type" value="Genomic_DNA"/>
</dbReference>
<keyword evidence="4 8" id="KW-0418">Kinase</keyword>
<evidence type="ECO:0000259" key="7">
    <source>
        <dbReference type="Pfam" id="PF02782"/>
    </source>
</evidence>
<dbReference type="RefSeq" id="WP_187566717.1">
    <property type="nucleotide sequence ID" value="NZ_CP060712.1"/>
</dbReference>